<dbReference type="InterPro" id="IPR001296">
    <property type="entry name" value="Glyco_trans_1"/>
</dbReference>
<dbReference type="Pfam" id="PF00534">
    <property type="entry name" value="Glycos_transf_1"/>
    <property type="match status" value="1"/>
</dbReference>
<name>A0A2T1N8L0_9FLAO</name>
<reference evidence="3 4" key="1">
    <citation type="submission" date="2018-03" db="EMBL/GenBank/DDBJ databases">
        <title>Mesoflavibacter sp. HG37 and Mesoflavibacter sp. HG96 sp.nov., two marine bacteria isolated from seawater of Western Pacific Ocean.</title>
        <authorList>
            <person name="Cheng H."/>
            <person name="Wu Y.-H."/>
            <person name="Guo L.-L."/>
            <person name="Xu X.-W."/>
        </authorList>
    </citation>
    <scope>NUCLEOTIDE SEQUENCE [LARGE SCALE GENOMIC DNA]</scope>
    <source>
        <strain evidence="3 4">KCTC 32269</strain>
    </source>
</reference>
<evidence type="ECO:0000259" key="2">
    <source>
        <dbReference type="Pfam" id="PF11997"/>
    </source>
</evidence>
<dbReference type="PANTHER" id="PTHR12526:SF608">
    <property type="entry name" value="PELF"/>
    <property type="match status" value="1"/>
</dbReference>
<feature type="domain" description="Glycosyl transferase family 1" evidence="1">
    <location>
        <begin position="311"/>
        <end position="470"/>
    </location>
</feature>
<dbReference type="InterPro" id="IPR022622">
    <property type="entry name" value="DUF3492"/>
</dbReference>
<keyword evidence="4" id="KW-1185">Reference proteome</keyword>
<dbReference type="InterPro" id="IPR047691">
    <property type="entry name" value="PelF-like"/>
</dbReference>
<feature type="domain" description="DUF3492" evidence="2">
    <location>
        <begin position="6"/>
        <end position="287"/>
    </location>
</feature>
<comment type="caution">
    <text evidence="3">The sequence shown here is derived from an EMBL/GenBank/DDBJ whole genome shotgun (WGS) entry which is preliminary data.</text>
</comment>
<dbReference type="PANTHER" id="PTHR12526">
    <property type="entry name" value="GLYCOSYLTRANSFERASE"/>
    <property type="match status" value="1"/>
</dbReference>
<evidence type="ECO:0000313" key="3">
    <source>
        <dbReference type="EMBL" id="PSG88198.1"/>
    </source>
</evidence>
<organism evidence="3 4">
    <name type="scientific">Aurantibacter aestuarii</name>
    <dbReference type="NCBI Taxonomy" id="1266046"/>
    <lineage>
        <taxon>Bacteria</taxon>
        <taxon>Pseudomonadati</taxon>
        <taxon>Bacteroidota</taxon>
        <taxon>Flavobacteriia</taxon>
        <taxon>Flavobacteriales</taxon>
        <taxon>Flavobacteriaceae</taxon>
        <taxon>Aurantibacter</taxon>
    </lineage>
</organism>
<gene>
    <name evidence="3" type="ORF">C7H52_07790</name>
</gene>
<dbReference type="Pfam" id="PF11997">
    <property type="entry name" value="DUF3492"/>
    <property type="match status" value="1"/>
</dbReference>
<proteinExistence type="predicted"/>
<dbReference type="Gene3D" id="3.40.50.2000">
    <property type="entry name" value="Glycogen Phosphorylase B"/>
    <property type="match status" value="2"/>
</dbReference>
<dbReference type="Proteomes" id="UP000238426">
    <property type="component" value="Unassembled WGS sequence"/>
</dbReference>
<evidence type="ECO:0000259" key="1">
    <source>
        <dbReference type="Pfam" id="PF00534"/>
    </source>
</evidence>
<dbReference type="OrthoDB" id="1522162at2"/>
<accession>A0A2T1N8L0</accession>
<dbReference type="RefSeq" id="WP_106463338.1">
    <property type="nucleotide sequence ID" value="NZ_PXOQ01000009.1"/>
</dbReference>
<sequence>MSTKIKVMLITEGTFPYNGGGVSTWAQTLCNEVSNAEFKLYAINANFEQKPKYHLSDNVKQIIQVPLWTPDEPYDYMSYGYAYYKTIGRKEWTSKQTINQDFIPLFSELLHFIYGEQNEIKNLDATFYKLWLYFEDYDYKETMRSEPVWEAYCTIVSSYVVSENNPTASLLDLTIGMRWIYRFLIPLAITDVPECDISHVTISGFPIIPALIANYKFGTPIILTEHGVFIRERLLAINSSEYPFFLKNLLIRFSEAIARLSYYKSDRIISVNAFNKKWEVLYGANPDKIQVIYNGVDHNLFKPLEKPEHLKNIPTVVALARIFELKDVLTMIRSCKVVANKIPEVQFLVYGDDQAVPEYTAECLALIKELQIESNFKFMGPKPNPHTLFCEGDASVLTSISEGFPYTVIESMSCGIPVVATDVGGVKEGLDETCGFLCKPKDPEAIGTALISLLENREMKETMSINARQRVIDYFTLDKFIKAYEDAYKTIKPLKRASNLLKTEIFSIN</sequence>
<keyword evidence="3" id="KW-0808">Transferase</keyword>
<protein>
    <submittedName>
        <fullName evidence="3">Glycosyl transferase</fullName>
    </submittedName>
</protein>
<dbReference type="SUPFAM" id="SSF53756">
    <property type="entry name" value="UDP-Glycosyltransferase/glycogen phosphorylase"/>
    <property type="match status" value="1"/>
</dbReference>
<dbReference type="GO" id="GO:0016757">
    <property type="term" value="F:glycosyltransferase activity"/>
    <property type="evidence" value="ECO:0007669"/>
    <property type="project" value="InterPro"/>
</dbReference>
<evidence type="ECO:0000313" key="4">
    <source>
        <dbReference type="Proteomes" id="UP000238426"/>
    </source>
</evidence>
<dbReference type="NCBIfam" id="NF038011">
    <property type="entry name" value="PelF"/>
    <property type="match status" value="1"/>
</dbReference>
<dbReference type="EMBL" id="PXOQ01000009">
    <property type="protein sequence ID" value="PSG88198.1"/>
    <property type="molecule type" value="Genomic_DNA"/>
</dbReference>
<dbReference type="AlphaFoldDB" id="A0A2T1N8L0"/>